<keyword evidence="4" id="KW-1185">Reference proteome</keyword>
<dbReference type="AlphaFoldDB" id="A0A0K6IHY6"/>
<evidence type="ECO:0000256" key="1">
    <source>
        <dbReference type="SAM" id="SignalP"/>
    </source>
</evidence>
<reference evidence="4" key="1">
    <citation type="submission" date="2015-08" db="EMBL/GenBank/DDBJ databases">
        <authorList>
            <person name="Varghese N."/>
        </authorList>
    </citation>
    <scope>NUCLEOTIDE SEQUENCE [LARGE SCALE GENOMIC DNA]</scope>
    <source>
        <strain evidence="4">JCM 18476</strain>
    </source>
</reference>
<dbReference type="InterPro" id="IPR036761">
    <property type="entry name" value="TTHA0802/YceI-like_sf"/>
</dbReference>
<proteinExistence type="predicted"/>
<sequence length="180" mass="19579">MKALLISSAAVLVSTSVMAADFKVDPAHSFVTFEVGHLGVSTTTGRFNEFEGSFNLADEGKSGNAEFTIQAASVDTNHEARDKHLRSPDFLDVKQFPTITFKSTSFDGEELKGDLTIHGVTKPVTFEVEKVGEGNDPWGGYRAGFEASTTIKRSEFGVSYFIPGVTDETEIDVFIEGIRQ</sequence>
<dbReference type="OrthoDB" id="9811006at2"/>
<evidence type="ECO:0000313" key="4">
    <source>
        <dbReference type="Proteomes" id="UP000182769"/>
    </source>
</evidence>
<feature type="chain" id="PRO_5005505300" evidence="1">
    <location>
        <begin position="20"/>
        <end position="180"/>
    </location>
</feature>
<dbReference type="RefSeq" id="WP_055461924.1">
    <property type="nucleotide sequence ID" value="NZ_CYHG01000002.1"/>
</dbReference>
<gene>
    <name evidence="3" type="ORF">Ga0061065_102295</name>
</gene>
<dbReference type="InterPro" id="IPR007372">
    <property type="entry name" value="Lipid/polyisoprenoid-bd_YceI"/>
</dbReference>
<dbReference type="SUPFAM" id="SSF101874">
    <property type="entry name" value="YceI-like"/>
    <property type="match status" value="1"/>
</dbReference>
<dbReference type="Proteomes" id="UP000182769">
    <property type="component" value="Unassembled WGS sequence"/>
</dbReference>
<evidence type="ECO:0000259" key="2">
    <source>
        <dbReference type="SMART" id="SM00867"/>
    </source>
</evidence>
<feature type="domain" description="Lipid/polyisoprenoid-binding YceI-like" evidence="2">
    <location>
        <begin position="21"/>
        <end position="178"/>
    </location>
</feature>
<accession>A0A0K6IHY6</accession>
<name>A0A0K6IHY6_9GAMM</name>
<organism evidence="3 4">
    <name type="scientific">Marinomonas fungiae</name>
    <dbReference type="NCBI Taxonomy" id="1137284"/>
    <lineage>
        <taxon>Bacteria</taxon>
        <taxon>Pseudomonadati</taxon>
        <taxon>Pseudomonadota</taxon>
        <taxon>Gammaproteobacteria</taxon>
        <taxon>Oceanospirillales</taxon>
        <taxon>Oceanospirillaceae</taxon>
        <taxon>Marinomonas</taxon>
    </lineage>
</organism>
<keyword evidence="1" id="KW-0732">Signal</keyword>
<feature type="signal peptide" evidence="1">
    <location>
        <begin position="1"/>
        <end position="19"/>
    </location>
</feature>
<dbReference type="SMART" id="SM00867">
    <property type="entry name" value="YceI"/>
    <property type="match status" value="1"/>
</dbReference>
<dbReference type="Gene3D" id="2.40.128.110">
    <property type="entry name" value="Lipid/polyisoprenoid-binding, YceI-like"/>
    <property type="match status" value="1"/>
</dbReference>
<dbReference type="PANTHER" id="PTHR34406">
    <property type="entry name" value="PROTEIN YCEI"/>
    <property type="match status" value="1"/>
</dbReference>
<evidence type="ECO:0000313" key="3">
    <source>
        <dbReference type="EMBL" id="CUB02957.1"/>
    </source>
</evidence>
<dbReference type="EMBL" id="CYHG01000002">
    <property type="protein sequence ID" value="CUB02957.1"/>
    <property type="molecule type" value="Genomic_DNA"/>
</dbReference>
<dbReference type="STRING" id="1137284.GCA_001418205_00801"/>
<dbReference type="PANTHER" id="PTHR34406:SF1">
    <property type="entry name" value="PROTEIN YCEI"/>
    <property type="match status" value="1"/>
</dbReference>
<protein>
    <submittedName>
        <fullName evidence="3">Polyisoprenoid-binding periplasmic protein YceI</fullName>
    </submittedName>
</protein>
<dbReference type="Pfam" id="PF04264">
    <property type="entry name" value="YceI"/>
    <property type="match status" value="1"/>
</dbReference>